<dbReference type="GO" id="GO:0003677">
    <property type="term" value="F:DNA binding"/>
    <property type="evidence" value="ECO:0007669"/>
    <property type="project" value="UniProtKB-KW"/>
</dbReference>
<comment type="caution">
    <text evidence="2">The sequence shown here is derived from an EMBL/GenBank/DDBJ whole genome shotgun (WGS) entry which is preliminary data.</text>
</comment>
<dbReference type="Gene3D" id="1.10.150.130">
    <property type="match status" value="1"/>
</dbReference>
<proteinExistence type="predicted"/>
<reference evidence="2" key="1">
    <citation type="journal article" date="2020" name="New Phytol.">
        <title>Comparative genomics reveals dynamic genome evolution in host specialist ectomycorrhizal fungi.</title>
        <authorList>
            <person name="Lofgren L.A."/>
            <person name="Nguyen N.H."/>
            <person name="Vilgalys R."/>
            <person name="Ruytinx J."/>
            <person name="Liao H.L."/>
            <person name="Branco S."/>
            <person name="Kuo A."/>
            <person name="LaButti K."/>
            <person name="Lipzen A."/>
            <person name="Andreopoulos W."/>
            <person name="Pangilinan J."/>
            <person name="Riley R."/>
            <person name="Hundley H."/>
            <person name="Na H."/>
            <person name="Barry K."/>
            <person name="Grigoriev I.V."/>
            <person name="Stajich J.E."/>
            <person name="Kennedy P.G."/>
        </authorList>
    </citation>
    <scope>NUCLEOTIDE SEQUENCE</scope>
    <source>
        <strain evidence="2">FC203</strain>
    </source>
</reference>
<evidence type="ECO:0000313" key="2">
    <source>
        <dbReference type="EMBL" id="KAG1908833.1"/>
    </source>
</evidence>
<keyword evidence="1" id="KW-0238">DNA-binding</keyword>
<organism evidence="2 3">
    <name type="scientific">Suillus fuscotomentosus</name>
    <dbReference type="NCBI Taxonomy" id="1912939"/>
    <lineage>
        <taxon>Eukaryota</taxon>
        <taxon>Fungi</taxon>
        <taxon>Dikarya</taxon>
        <taxon>Basidiomycota</taxon>
        <taxon>Agaricomycotina</taxon>
        <taxon>Agaricomycetes</taxon>
        <taxon>Agaricomycetidae</taxon>
        <taxon>Boletales</taxon>
        <taxon>Suillineae</taxon>
        <taxon>Suillaceae</taxon>
        <taxon>Suillus</taxon>
    </lineage>
</organism>
<dbReference type="GeneID" id="64660223"/>
<dbReference type="AlphaFoldDB" id="A0AAD4HU33"/>
<dbReference type="SUPFAM" id="SSF47823">
    <property type="entry name" value="lambda integrase-like, N-terminal domain"/>
    <property type="match status" value="1"/>
</dbReference>
<keyword evidence="3" id="KW-1185">Reference proteome</keyword>
<dbReference type="Proteomes" id="UP001195769">
    <property type="component" value="Unassembled WGS sequence"/>
</dbReference>
<protein>
    <submittedName>
        <fullName evidence="2">Uncharacterized protein</fullName>
    </submittedName>
</protein>
<sequence length="179" mass="19686">MSSDSTSVASATANAVAALARLREALALPPSVRVLVTVAHKMIKLRKPKAGNEIASSSLRPNVLACNRLCRWVAPHSDIFHNSILEELPLADVLKLFDVMLVSVEVKTQENYGTGCLRFHQYCDSHSIPEKNRMPASDHLLASFVTSLARKVAATTVQNWLAGLHFWHNLHGAPWFGHT</sequence>
<gene>
    <name evidence="2" type="ORF">F5891DRAFT_1180398</name>
</gene>
<evidence type="ECO:0000256" key="1">
    <source>
        <dbReference type="ARBA" id="ARBA00023125"/>
    </source>
</evidence>
<name>A0AAD4HU33_9AGAM</name>
<dbReference type="InterPro" id="IPR010998">
    <property type="entry name" value="Integrase_recombinase_N"/>
</dbReference>
<dbReference type="RefSeq" id="XP_041234408.1">
    <property type="nucleotide sequence ID" value="XM_041365925.1"/>
</dbReference>
<evidence type="ECO:0000313" key="3">
    <source>
        <dbReference type="Proteomes" id="UP001195769"/>
    </source>
</evidence>
<dbReference type="EMBL" id="JABBWK010000001">
    <property type="protein sequence ID" value="KAG1908833.1"/>
    <property type="molecule type" value="Genomic_DNA"/>
</dbReference>
<accession>A0AAD4HU33</accession>